<organism evidence="3 4">
    <name type="scientific">Tetrahymena thermophila (strain SB210)</name>
    <dbReference type="NCBI Taxonomy" id="312017"/>
    <lineage>
        <taxon>Eukaryota</taxon>
        <taxon>Sar</taxon>
        <taxon>Alveolata</taxon>
        <taxon>Ciliophora</taxon>
        <taxon>Intramacronucleata</taxon>
        <taxon>Oligohymenophorea</taxon>
        <taxon>Hymenostomatida</taxon>
        <taxon>Tetrahymenina</taxon>
        <taxon>Tetrahymenidae</taxon>
        <taxon>Tetrahymena</taxon>
    </lineage>
</organism>
<dbReference type="GeneID" id="7831987"/>
<feature type="coiled-coil region" evidence="1">
    <location>
        <begin position="111"/>
        <end position="138"/>
    </location>
</feature>
<dbReference type="EMBL" id="GG662830">
    <property type="protein sequence ID" value="EAR88835.3"/>
    <property type="molecule type" value="Genomic_DNA"/>
</dbReference>
<evidence type="ECO:0000256" key="2">
    <source>
        <dbReference type="SAM" id="Phobius"/>
    </source>
</evidence>
<dbReference type="OMA" id="FMIQASI"/>
<keyword evidence="2" id="KW-1133">Transmembrane helix</keyword>
<dbReference type="HOGENOM" id="CLU_072709_0_0_1"/>
<sequence length="296" mass="34228">MEKIVQLLEKNKKLVGLTAAAAAAVGLIYYLTQKGEKVEQTTQRQDDEAGSTNESQYLQKARQIAKKITVKTLGDTKNYDMNTISQVMEYSLELADQEYVDLTLKNRFERREKMDTDINEYEKLVLQYNEDVENTIKKAQTAILEILEISYDDFEESVISFMEKGHYQEIYMFQAAIRQKIKEKIKPTKNLGIDDLKNIITFQLNLLQQQPELLKSIVKKLSQQNETVQLIPVILGTLINDYIYKEYQVEEEDQMQIMAQPSVLENTDIIILIQQVEQAMFNAMGSMGSNMEGFFQ</sequence>
<accession>Q22U52</accession>
<dbReference type="InParanoid" id="Q22U52"/>
<dbReference type="RefSeq" id="XP_001009080.3">
    <property type="nucleotide sequence ID" value="XM_001009080.4"/>
</dbReference>
<name>Q22U52_TETTS</name>
<keyword evidence="2" id="KW-0472">Membrane</keyword>
<keyword evidence="1" id="KW-0175">Coiled coil</keyword>
<dbReference type="AlphaFoldDB" id="Q22U52"/>
<proteinExistence type="predicted"/>
<dbReference type="eggNOG" id="ENOG502SPN5">
    <property type="taxonomic scope" value="Eukaryota"/>
</dbReference>
<dbReference type="KEGG" id="tet:TTHERM_00263310"/>
<dbReference type="OrthoDB" id="306895at2759"/>
<evidence type="ECO:0000313" key="4">
    <source>
        <dbReference type="Proteomes" id="UP000009168"/>
    </source>
</evidence>
<evidence type="ECO:0000313" key="3">
    <source>
        <dbReference type="EMBL" id="EAR88835.3"/>
    </source>
</evidence>
<reference evidence="4" key="1">
    <citation type="journal article" date="2006" name="PLoS Biol.">
        <title>Macronuclear genome sequence of the ciliate Tetrahymena thermophila, a model eukaryote.</title>
        <authorList>
            <person name="Eisen J.A."/>
            <person name="Coyne R.S."/>
            <person name="Wu M."/>
            <person name="Wu D."/>
            <person name="Thiagarajan M."/>
            <person name="Wortman J.R."/>
            <person name="Badger J.H."/>
            <person name="Ren Q."/>
            <person name="Amedeo P."/>
            <person name="Jones K.M."/>
            <person name="Tallon L.J."/>
            <person name="Delcher A.L."/>
            <person name="Salzberg S.L."/>
            <person name="Silva J.C."/>
            <person name="Haas B.J."/>
            <person name="Majoros W.H."/>
            <person name="Farzad M."/>
            <person name="Carlton J.M."/>
            <person name="Smith R.K. Jr."/>
            <person name="Garg J."/>
            <person name="Pearlman R.E."/>
            <person name="Karrer K.M."/>
            <person name="Sun L."/>
            <person name="Manning G."/>
            <person name="Elde N.C."/>
            <person name="Turkewitz A.P."/>
            <person name="Asai D.J."/>
            <person name="Wilkes D.E."/>
            <person name="Wang Y."/>
            <person name="Cai H."/>
            <person name="Collins K."/>
            <person name="Stewart B.A."/>
            <person name="Lee S.R."/>
            <person name="Wilamowska K."/>
            <person name="Weinberg Z."/>
            <person name="Ruzzo W.L."/>
            <person name="Wloga D."/>
            <person name="Gaertig J."/>
            <person name="Frankel J."/>
            <person name="Tsao C.-C."/>
            <person name="Gorovsky M.A."/>
            <person name="Keeling P.J."/>
            <person name="Waller R.F."/>
            <person name="Patron N.J."/>
            <person name="Cherry J.M."/>
            <person name="Stover N.A."/>
            <person name="Krieger C.J."/>
            <person name="del Toro C."/>
            <person name="Ryder H.F."/>
            <person name="Williamson S.C."/>
            <person name="Barbeau R.A."/>
            <person name="Hamilton E.P."/>
            <person name="Orias E."/>
        </authorList>
    </citation>
    <scope>NUCLEOTIDE SEQUENCE [LARGE SCALE GENOMIC DNA]</scope>
    <source>
        <strain evidence="4">SB210</strain>
    </source>
</reference>
<gene>
    <name evidence="3" type="ORF">TTHERM_00263310</name>
</gene>
<evidence type="ECO:0000256" key="1">
    <source>
        <dbReference type="SAM" id="Coils"/>
    </source>
</evidence>
<keyword evidence="2 3" id="KW-0812">Transmembrane</keyword>
<dbReference type="Proteomes" id="UP000009168">
    <property type="component" value="Unassembled WGS sequence"/>
</dbReference>
<feature type="transmembrane region" description="Helical" evidence="2">
    <location>
        <begin position="14"/>
        <end position="32"/>
    </location>
</feature>
<protein>
    <submittedName>
        <fullName evidence="3">Transmembrane protein, putative</fullName>
    </submittedName>
</protein>
<keyword evidence="4" id="KW-1185">Reference proteome</keyword>